<reference evidence="6 7" key="1">
    <citation type="submission" date="2017-07" db="EMBL/GenBank/DDBJ databases">
        <title>Phenotypical and genomic characterization of a clinical isolate of Shewanella bicestrii sp. nov. producing an extended-spectrum beta-lactamase and a new oxacillinase variant.</title>
        <authorList>
            <person name="Jousset A.B."/>
            <person name="Bonnin R.A."/>
            <person name="Girlich D."/>
            <person name="Dabos L."/>
            <person name="Potron A."/>
            <person name="Dortet L."/>
            <person name="Glaser P."/>
            <person name="Naas T."/>
        </authorList>
    </citation>
    <scope>NUCLEOTIDE SEQUENCE [LARGE SCALE GENOMIC DNA]</scope>
    <source>
        <strain evidence="6 7">JAB-1</strain>
    </source>
</reference>
<dbReference type="GO" id="GO:0008173">
    <property type="term" value="F:RNA methyltransferase activity"/>
    <property type="evidence" value="ECO:0007669"/>
    <property type="project" value="InterPro"/>
</dbReference>
<evidence type="ECO:0000313" key="6">
    <source>
        <dbReference type="EMBL" id="ASK69776.1"/>
    </source>
</evidence>
<proteinExistence type="inferred from homology"/>
<protein>
    <submittedName>
        <fullName evidence="6">RNA methyltransferase</fullName>
    </submittedName>
</protein>
<dbReference type="GO" id="GO:0002128">
    <property type="term" value="P:tRNA nucleoside ribose methylation"/>
    <property type="evidence" value="ECO:0007669"/>
    <property type="project" value="TreeGrafter"/>
</dbReference>
<dbReference type="Gene3D" id="3.40.1280.10">
    <property type="match status" value="1"/>
</dbReference>
<evidence type="ECO:0000256" key="4">
    <source>
        <dbReference type="ARBA" id="ARBA00022691"/>
    </source>
</evidence>
<gene>
    <name evidence="6" type="ORF">CF168_13400</name>
</gene>
<keyword evidence="4" id="KW-0949">S-adenosyl-L-methionine</keyword>
<dbReference type="GO" id="GO:0003723">
    <property type="term" value="F:RNA binding"/>
    <property type="evidence" value="ECO:0007669"/>
    <property type="project" value="InterPro"/>
</dbReference>
<dbReference type="InterPro" id="IPR004384">
    <property type="entry name" value="RNA_MeTrfase_TrmJ/LasT"/>
</dbReference>
<name>A0A220UPC8_9GAMM</name>
<dbReference type="EMBL" id="CP022358">
    <property type="protein sequence ID" value="ASK69776.1"/>
    <property type="molecule type" value="Genomic_DNA"/>
</dbReference>
<evidence type="ECO:0000313" key="7">
    <source>
        <dbReference type="Proteomes" id="UP000198367"/>
    </source>
</evidence>
<sequence>MSISTTTSVDAMAEPEGQQAVYIGLVNPKTPTNVGGIMRASGCYGVDAVFYTGKRYEYAARGPQQYNADTQSAAERIPLTGVASLLDALPSDTKLVCVDLVLGATPLPEFVHPEKAFYVFGPEDGTIGQEIIDRADAVVYVPTVGCMNLAASVNVLLYDRLAKAHREQLSAQTEFDGDALIRQSRDNNNRTRVKTTKQGSSL</sequence>
<keyword evidence="3 6" id="KW-0808">Transferase</keyword>
<evidence type="ECO:0000256" key="2">
    <source>
        <dbReference type="ARBA" id="ARBA00022603"/>
    </source>
</evidence>
<dbReference type="InterPro" id="IPR029026">
    <property type="entry name" value="tRNA_m1G_MTases_N"/>
</dbReference>
<accession>A0A220UPC8</accession>
<evidence type="ECO:0000256" key="1">
    <source>
        <dbReference type="ARBA" id="ARBA00007228"/>
    </source>
</evidence>
<dbReference type="InterPro" id="IPR001537">
    <property type="entry name" value="SpoU_MeTrfase"/>
</dbReference>
<evidence type="ECO:0000256" key="3">
    <source>
        <dbReference type="ARBA" id="ARBA00022679"/>
    </source>
</evidence>
<keyword evidence="7" id="KW-1185">Reference proteome</keyword>
<dbReference type="GO" id="GO:0005829">
    <property type="term" value="C:cytosol"/>
    <property type="evidence" value="ECO:0007669"/>
    <property type="project" value="TreeGrafter"/>
</dbReference>
<dbReference type="RefSeq" id="WP_089068126.1">
    <property type="nucleotide sequence ID" value="NZ_CP022358.1"/>
</dbReference>
<evidence type="ECO:0000259" key="5">
    <source>
        <dbReference type="Pfam" id="PF00588"/>
    </source>
</evidence>
<dbReference type="KEGG" id="sbj:CF168_13400"/>
<dbReference type="Pfam" id="PF00588">
    <property type="entry name" value="SpoU_methylase"/>
    <property type="match status" value="1"/>
</dbReference>
<comment type="similarity">
    <text evidence="1">Belongs to the class IV-like SAM-binding methyltransferase superfamily. RNA methyltransferase TrmH family.</text>
</comment>
<dbReference type="PANTHER" id="PTHR42786:SF6">
    <property type="entry name" value="TRNA_RRNA METHYLTRANSFERASE SPOU TYPE DOMAIN-CONTAINING PROTEIN"/>
    <property type="match status" value="1"/>
</dbReference>
<dbReference type="AlphaFoldDB" id="A0A220UPC8"/>
<dbReference type="PANTHER" id="PTHR42786">
    <property type="entry name" value="TRNA/RRNA METHYLTRANSFERASE"/>
    <property type="match status" value="1"/>
</dbReference>
<organism evidence="6 7">
    <name type="scientific">Shewanella bicestrii</name>
    <dbReference type="NCBI Taxonomy" id="2018305"/>
    <lineage>
        <taxon>Bacteria</taxon>
        <taxon>Pseudomonadati</taxon>
        <taxon>Pseudomonadota</taxon>
        <taxon>Gammaproteobacteria</taxon>
        <taxon>Alteromonadales</taxon>
        <taxon>Shewanellaceae</taxon>
        <taxon>Shewanella</taxon>
    </lineage>
</organism>
<feature type="domain" description="tRNA/rRNA methyltransferase SpoU type" evidence="5">
    <location>
        <begin position="21"/>
        <end position="158"/>
    </location>
</feature>
<dbReference type="CDD" id="cd18098">
    <property type="entry name" value="SpoU-like"/>
    <property type="match status" value="1"/>
</dbReference>
<dbReference type="Proteomes" id="UP000198367">
    <property type="component" value="Chromosome"/>
</dbReference>
<dbReference type="SUPFAM" id="SSF75217">
    <property type="entry name" value="alpha/beta knot"/>
    <property type="match status" value="1"/>
</dbReference>
<keyword evidence="2 6" id="KW-0489">Methyltransferase</keyword>
<dbReference type="InterPro" id="IPR029028">
    <property type="entry name" value="Alpha/beta_knot_MTases"/>
</dbReference>